<dbReference type="CDD" id="cd06578">
    <property type="entry name" value="HemD"/>
    <property type="match status" value="1"/>
</dbReference>
<dbReference type="InterPro" id="IPR039793">
    <property type="entry name" value="UROS/Hem4"/>
</dbReference>
<evidence type="ECO:0000313" key="3">
    <source>
        <dbReference type="Proteomes" id="UP000315724"/>
    </source>
</evidence>
<dbReference type="AlphaFoldDB" id="A0A517QVI0"/>
<keyword evidence="3" id="KW-1185">Reference proteome</keyword>
<dbReference type="InterPro" id="IPR036108">
    <property type="entry name" value="4pyrrol_syn_uPrphyn_synt_sf"/>
</dbReference>
<name>A0A517QVI0_9PLAN</name>
<evidence type="ECO:0000259" key="1">
    <source>
        <dbReference type="Pfam" id="PF02602"/>
    </source>
</evidence>
<dbReference type="PANTHER" id="PTHR40082:SF1">
    <property type="entry name" value="BLR5956 PROTEIN"/>
    <property type="match status" value="1"/>
</dbReference>
<dbReference type="Gene3D" id="3.40.50.10090">
    <property type="match status" value="2"/>
</dbReference>
<dbReference type="EMBL" id="CP036267">
    <property type="protein sequence ID" value="QDT35604.1"/>
    <property type="molecule type" value="Genomic_DNA"/>
</dbReference>
<accession>A0A517QVI0</accession>
<dbReference type="RefSeq" id="WP_145205448.1">
    <property type="nucleotide sequence ID" value="NZ_CP036267.1"/>
</dbReference>
<feature type="domain" description="Tetrapyrrole biosynthesis uroporphyrinogen III synthase" evidence="1">
    <location>
        <begin position="19"/>
        <end position="261"/>
    </location>
</feature>
<reference evidence="2 3" key="1">
    <citation type="submission" date="2019-02" db="EMBL/GenBank/DDBJ databases">
        <title>Deep-cultivation of Planctomycetes and their phenomic and genomic characterization uncovers novel biology.</title>
        <authorList>
            <person name="Wiegand S."/>
            <person name="Jogler M."/>
            <person name="Boedeker C."/>
            <person name="Pinto D."/>
            <person name="Vollmers J."/>
            <person name="Rivas-Marin E."/>
            <person name="Kohn T."/>
            <person name="Peeters S.H."/>
            <person name="Heuer A."/>
            <person name="Rast P."/>
            <person name="Oberbeckmann S."/>
            <person name="Bunk B."/>
            <person name="Jeske O."/>
            <person name="Meyerdierks A."/>
            <person name="Storesund J.E."/>
            <person name="Kallscheuer N."/>
            <person name="Luecker S."/>
            <person name="Lage O.M."/>
            <person name="Pohl T."/>
            <person name="Merkel B.J."/>
            <person name="Hornburger P."/>
            <person name="Mueller R.-W."/>
            <person name="Bruemmer F."/>
            <person name="Labrenz M."/>
            <person name="Spormann A.M."/>
            <person name="Op den Camp H."/>
            <person name="Overmann J."/>
            <person name="Amann R."/>
            <person name="Jetten M.S.M."/>
            <person name="Mascher T."/>
            <person name="Medema M.H."/>
            <person name="Devos D.P."/>
            <person name="Kaster A.-K."/>
            <person name="Ovreas L."/>
            <person name="Rohde M."/>
            <person name="Galperin M.Y."/>
            <person name="Jogler C."/>
        </authorList>
    </citation>
    <scope>NUCLEOTIDE SEQUENCE [LARGE SCALE GENOMIC DNA]</scope>
    <source>
        <strain evidence="2 3">Mal48</strain>
    </source>
</reference>
<dbReference type="InterPro" id="IPR003754">
    <property type="entry name" value="4pyrrol_synth_uPrphyn_synth"/>
</dbReference>
<protein>
    <submittedName>
        <fullName evidence="2">Bifunctional uroporphyrinogen-III synthetase/response regulator domain protein</fullName>
    </submittedName>
</protein>
<dbReference type="KEGG" id="tpol:Mal48_48820"/>
<dbReference type="Proteomes" id="UP000315724">
    <property type="component" value="Chromosome"/>
</dbReference>
<gene>
    <name evidence="2" type="ORF">Mal48_48820</name>
</gene>
<proteinExistence type="predicted"/>
<dbReference type="OrthoDB" id="213853at2"/>
<sequence>MSTNPIRVCSFESRRQLEMTKLIEKFGGIPTVAPSMKEVSLNEQPSVHDFADKLLAGEIDVTIFLTGVGTDSLFEALKDRLTEEELAERIRQTFVAVRGPKPATALAKKKIKPKLKAPEPNTWEDLVSEFEKLAFDFSNKLVAIQEYGAPSKELYDWLQAKGAKTLPVSIYRWELPDDIGPLQSAIRGIIDKQFDLILWTTAQQFVHATQVAEEMNLKEEWLAACGECVNASIGPTATARIQEYGITPAMEPSHPKMAHLVREAIDFLSK</sequence>
<dbReference type="SUPFAM" id="SSF69618">
    <property type="entry name" value="HemD-like"/>
    <property type="match status" value="1"/>
</dbReference>
<dbReference type="PANTHER" id="PTHR40082">
    <property type="entry name" value="BLR5956 PROTEIN"/>
    <property type="match status" value="1"/>
</dbReference>
<dbReference type="GO" id="GO:0006780">
    <property type="term" value="P:uroporphyrinogen III biosynthetic process"/>
    <property type="evidence" value="ECO:0007669"/>
    <property type="project" value="InterPro"/>
</dbReference>
<organism evidence="2 3">
    <name type="scientific">Thalassoglobus polymorphus</name>
    <dbReference type="NCBI Taxonomy" id="2527994"/>
    <lineage>
        <taxon>Bacteria</taxon>
        <taxon>Pseudomonadati</taxon>
        <taxon>Planctomycetota</taxon>
        <taxon>Planctomycetia</taxon>
        <taxon>Planctomycetales</taxon>
        <taxon>Planctomycetaceae</taxon>
        <taxon>Thalassoglobus</taxon>
    </lineage>
</organism>
<dbReference type="GO" id="GO:0004852">
    <property type="term" value="F:uroporphyrinogen-III synthase activity"/>
    <property type="evidence" value="ECO:0007669"/>
    <property type="project" value="InterPro"/>
</dbReference>
<evidence type="ECO:0000313" key="2">
    <source>
        <dbReference type="EMBL" id="QDT35604.1"/>
    </source>
</evidence>
<dbReference type="Pfam" id="PF02602">
    <property type="entry name" value="HEM4"/>
    <property type="match status" value="1"/>
</dbReference>